<comment type="caution">
    <text evidence="2">The sequence shown here is derived from an EMBL/GenBank/DDBJ whole genome shotgun (WGS) entry which is preliminary data.</text>
</comment>
<proteinExistence type="predicted"/>
<dbReference type="SUPFAM" id="SSF54909">
    <property type="entry name" value="Dimeric alpha+beta barrel"/>
    <property type="match status" value="1"/>
</dbReference>
<dbReference type="EMBL" id="JARSFG010000021">
    <property type="protein sequence ID" value="MEC1180118.1"/>
    <property type="molecule type" value="Genomic_DNA"/>
</dbReference>
<dbReference type="Gene3D" id="3.30.70.100">
    <property type="match status" value="1"/>
</dbReference>
<keyword evidence="2" id="KW-0503">Monooxygenase</keyword>
<dbReference type="InterPro" id="IPR007138">
    <property type="entry name" value="ABM_dom"/>
</dbReference>
<dbReference type="InterPro" id="IPR050404">
    <property type="entry name" value="Heme-degrading_MO"/>
</dbReference>
<dbReference type="Proteomes" id="UP001344888">
    <property type="component" value="Unassembled WGS sequence"/>
</dbReference>
<dbReference type="Pfam" id="PF03992">
    <property type="entry name" value="ABM"/>
    <property type="match status" value="1"/>
</dbReference>
<dbReference type="GO" id="GO:0004497">
    <property type="term" value="F:monooxygenase activity"/>
    <property type="evidence" value="ECO:0007669"/>
    <property type="project" value="UniProtKB-KW"/>
</dbReference>
<sequence>MYIYLTSGTADYMEKVRAQHSNESIFIMQGEGNTILLEENDKKKSSFAVPRKYEVLDAVGDLQQKGYFVMNNIPVTDEGRPVFEHRFLNRAGAIEQEPGFIAFRLLRPLDSDTYIVLTQWAGPASFEAWQSSQAFKKAHSERPATSPAQNIFSGKSYVTKYSAPVDEE</sequence>
<feature type="domain" description="ABM" evidence="1">
    <location>
        <begin position="67"/>
        <end position="158"/>
    </location>
</feature>
<dbReference type="PANTHER" id="PTHR34474:SF2">
    <property type="entry name" value="SIGNAL TRANSDUCTION PROTEIN TRAP"/>
    <property type="match status" value="1"/>
</dbReference>
<protein>
    <submittedName>
        <fullName evidence="2">Antibiotic biosynthesis monooxygenase</fullName>
        <ecNumber evidence="2">1.14.-.-</ecNumber>
    </submittedName>
</protein>
<reference evidence="2 3" key="1">
    <citation type="submission" date="2023-03" db="EMBL/GenBank/DDBJ databases">
        <title>Bacillus Genome Sequencing.</title>
        <authorList>
            <person name="Dunlap C."/>
        </authorList>
    </citation>
    <scope>NUCLEOTIDE SEQUENCE [LARGE SCALE GENOMIC DNA]</scope>
    <source>
        <strain evidence="2 3">B-59205</strain>
    </source>
</reference>
<dbReference type="PANTHER" id="PTHR34474">
    <property type="entry name" value="SIGNAL TRANSDUCTION PROTEIN TRAP"/>
    <property type="match status" value="1"/>
</dbReference>
<evidence type="ECO:0000313" key="3">
    <source>
        <dbReference type="Proteomes" id="UP001344888"/>
    </source>
</evidence>
<dbReference type="PROSITE" id="PS51725">
    <property type="entry name" value="ABM"/>
    <property type="match status" value="1"/>
</dbReference>
<dbReference type="EC" id="1.14.-.-" evidence="2"/>
<evidence type="ECO:0000259" key="1">
    <source>
        <dbReference type="PROSITE" id="PS51725"/>
    </source>
</evidence>
<keyword evidence="3" id="KW-1185">Reference proteome</keyword>
<dbReference type="AlphaFoldDB" id="A0AAW9NV08"/>
<dbReference type="InterPro" id="IPR011008">
    <property type="entry name" value="Dimeric_a/b-barrel"/>
</dbReference>
<name>A0AAW9NV08_9BACL</name>
<accession>A0AAW9NV08</accession>
<evidence type="ECO:0000313" key="2">
    <source>
        <dbReference type="EMBL" id="MEC1180118.1"/>
    </source>
</evidence>
<keyword evidence="2" id="KW-0560">Oxidoreductase</keyword>
<gene>
    <name evidence="2" type="ORF">P9B03_16570</name>
</gene>
<dbReference type="RefSeq" id="WP_326124656.1">
    <property type="nucleotide sequence ID" value="NZ_JARSFG010000021.1"/>
</dbReference>
<organism evidence="2 3">
    <name type="scientific">Metasolibacillus meyeri</name>
    <dbReference type="NCBI Taxonomy" id="1071052"/>
    <lineage>
        <taxon>Bacteria</taxon>
        <taxon>Bacillati</taxon>
        <taxon>Bacillota</taxon>
        <taxon>Bacilli</taxon>
        <taxon>Bacillales</taxon>
        <taxon>Caryophanaceae</taxon>
        <taxon>Metasolibacillus</taxon>
    </lineage>
</organism>